<feature type="compositionally biased region" description="Low complexity" evidence="1">
    <location>
        <begin position="1"/>
        <end position="13"/>
    </location>
</feature>
<protein>
    <submittedName>
        <fullName evidence="2">Uncharacterized protein</fullName>
    </submittedName>
</protein>
<feature type="compositionally biased region" description="Polar residues" evidence="1">
    <location>
        <begin position="26"/>
        <end position="46"/>
    </location>
</feature>
<evidence type="ECO:0000313" key="3">
    <source>
        <dbReference type="Proteomes" id="UP000799440"/>
    </source>
</evidence>
<reference evidence="2" key="1">
    <citation type="journal article" date="2020" name="Stud. Mycol.">
        <title>101 Dothideomycetes genomes: a test case for predicting lifestyles and emergence of pathogens.</title>
        <authorList>
            <person name="Haridas S."/>
            <person name="Albert R."/>
            <person name="Binder M."/>
            <person name="Bloem J."/>
            <person name="Labutti K."/>
            <person name="Salamov A."/>
            <person name="Andreopoulos B."/>
            <person name="Baker S."/>
            <person name="Barry K."/>
            <person name="Bills G."/>
            <person name="Bluhm B."/>
            <person name="Cannon C."/>
            <person name="Castanera R."/>
            <person name="Culley D."/>
            <person name="Daum C."/>
            <person name="Ezra D."/>
            <person name="Gonzalez J."/>
            <person name="Henrissat B."/>
            <person name="Kuo A."/>
            <person name="Liang C."/>
            <person name="Lipzen A."/>
            <person name="Lutzoni F."/>
            <person name="Magnuson J."/>
            <person name="Mondo S."/>
            <person name="Nolan M."/>
            <person name="Ohm R."/>
            <person name="Pangilinan J."/>
            <person name="Park H.-J."/>
            <person name="Ramirez L."/>
            <person name="Alfaro M."/>
            <person name="Sun H."/>
            <person name="Tritt A."/>
            <person name="Yoshinaga Y."/>
            <person name="Zwiers L.-H."/>
            <person name="Turgeon B."/>
            <person name="Goodwin S."/>
            <person name="Spatafora J."/>
            <person name="Crous P."/>
            <person name="Grigoriev I."/>
        </authorList>
    </citation>
    <scope>NUCLEOTIDE SEQUENCE</scope>
    <source>
        <strain evidence="2">CBS 119925</strain>
    </source>
</reference>
<evidence type="ECO:0000256" key="1">
    <source>
        <dbReference type="SAM" id="MobiDB-lite"/>
    </source>
</evidence>
<keyword evidence="3" id="KW-1185">Reference proteome</keyword>
<dbReference type="AlphaFoldDB" id="A0A6A6V242"/>
<name>A0A6A6V242_9PLEO</name>
<sequence length="106" mass="11107">MLSVYSSLTHTTLHPPPPSHTRPTLITTNSSPSQRTPSRVPSQSSHPAPPHVQQALGPHPRQAHSHLGTSLPLAGRPSIPASPPTLFILHVISPAFAGCRGSEAGL</sequence>
<gene>
    <name evidence="2" type="ORF">M011DRAFT_207738</name>
</gene>
<feature type="region of interest" description="Disordered" evidence="1">
    <location>
        <begin position="1"/>
        <end position="79"/>
    </location>
</feature>
<dbReference type="Proteomes" id="UP000799440">
    <property type="component" value="Unassembled WGS sequence"/>
</dbReference>
<evidence type="ECO:0000313" key="2">
    <source>
        <dbReference type="EMBL" id="KAF2743896.1"/>
    </source>
</evidence>
<proteinExistence type="predicted"/>
<accession>A0A6A6V242</accession>
<organism evidence="2 3">
    <name type="scientific">Sporormia fimetaria CBS 119925</name>
    <dbReference type="NCBI Taxonomy" id="1340428"/>
    <lineage>
        <taxon>Eukaryota</taxon>
        <taxon>Fungi</taxon>
        <taxon>Dikarya</taxon>
        <taxon>Ascomycota</taxon>
        <taxon>Pezizomycotina</taxon>
        <taxon>Dothideomycetes</taxon>
        <taxon>Pleosporomycetidae</taxon>
        <taxon>Pleosporales</taxon>
        <taxon>Sporormiaceae</taxon>
        <taxon>Sporormia</taxon>
    </lineage>
</organism>
<dbReference type="EMBL" id="MU006593">
    <property type="protein sequence ID" value="KAF2743896.1"/>
    <property type="molecule type" value="Genomic_DNA"/>
</dbReference>